<dbReference type="GO" id="GO:0019242">
    <property type="term" value="P:methylglyoxal biosynthetic process"/>
    <property type="evidence" value="ECO:0007669"/>
    <property type="project" value="InterPro"/>
</dbReference>
<dbReference type="NCBIfam" id="TIGR00147">
    <property type="entry name" value="YegS/Rv2252/BmrU family lipid kinase"/>
    <property type="match status" value="1"/>
</dbReference>
<keyword evidence="3" id="KW-1185">Reference proteome</keyword>
<dbReference type="SMART" id="SM00046">
    <property type="entry name" value="DAGKc"/>
    <property type="match status" value="1"/>
</dbReference>
<dbReference type="GO" id="GO:0005524">
    <property type="term" value="F:ATP binding"/>
    <property type="evidence" value="ECO:0007669"/>
    <property type="project" value="InterPro"/>
</dbReference>
<dbReference type="InterPro" id="IPR001206">
    <property type="entry name" value="Diacylglycerol_kinase_cat_dom"/>
</dbReference>
<name>A0A423PM17_9GAMM</name>
<dbReference type="InterPro" id="IPR005218">
    <property type="entry name" value="Diacylglycerol/lipid_kinase"/>
</dbReference>
<dbReference type="AlphaFoldDB" id="A0A423PM17"/>
<dbReference type="GO" id="GO:0008929">
    <property type="term" value="F:methylglyoxal synthase activity"/>
    <property type="evidence" value="ECO:0007669"/>
    <property type="project" value="InterPro"/>
</dbReference>
<dbReference type="GO" id="GO:0005829">
    <property type="term" value="C:cytosol"/>
    <property type="evidence" value="ECO:0007669"/>
    <property type="project" value="TreeGrafter"/>
</dbReference>
<dbReference type="InterPro" id="IPR045540">
    <property type="entry name" value="YegS/DAGK_C"/>
</dbReference>
<dbReference type="EMBL" id="AYKH01000019">
    <property type="protein sequence ID" value="ROO26650.1"/>
    <property type="molecule type" value="Genomic_DNA"/>
</dbReference>
<gene>
    <name evidence="2" type="ORF">SAOR_10060</name>
</gene>
<dbReference type="GO" id="GO:0008654">
    <property type="term" value="P:phospholipid biosynthetic process"/>
    <property type="evidence" value="ECO:0007669"/>
    <property type="project" value="InterPro"/>
</dbReference>
<evidence type="ECO:0000259" key="1">
    <source>
        <dbReference type="PROSITE" id="PS50146"/>
    </source>
</evidence>
<keyword evidence="2" id="KW-0808">Transferase</keyword>
<dbReference type="SUPFAM" id="SSF111331">
    <property type="entry name" value="NAD kinase/diacylglycerol kinase-like"/>
    <property type="match status" value="1"/>
</dbReference>
<accession>A0A423PM17</accession>
<dbReference type="Pfam" id="PF19279">
    <property type="entry name" value="YegS_C"/>
    <property type="match status" value="1"/>
</dbReference>
<protein>
    <submittedName>
        <fullName evidence="2">Lipid kinase</fullName>
    </submittedName>
</protein>
<dbReference type="NCBIfam" id="NF009604">
    <property type="entry name" value="PRK13057.1"/>
    <property type="match status" value="1"/>
</dbReference>
<dbReference type="InterPro" id="IPR017438">
    <property type="entry name" value="ATP-NAD_kinase_N"/>
</dbReference>
<evidence type="ECO:0000313" key="2">
    <source>
        <dbReference type="EMBL" id="ROO26650.1"/>
    </source>
</evidence>
<evidence type="ECO:0000313" key="3">
    <source>
        <dbReference type="Proteomes" id="UP000283993"/>
    </source>
</evidence>
<dbReference type="PANTHER" id="PTHR30492">
    <property type="entry name" value="METHYLGLYOXAL SYNTHASE"/>
    <property type="match status" value="1"/>
</dbReference>
<dbReference type="GO" id="GO:0016301">
    <property type="term" value="F:kinase activity"/>
    <property type="evidence" value="ECO:0007669"/>
    <property type="project" value="UniProtKB-KW"/>
</dbReference>
<dbReference type="InterPro" id="IPR004363">
    <property type="entry name" value="Methylgl_synth"/>
</dbReference>
<dbReference type="Gene3D" id="2.60.200.40">
    <property type="match status" value="1"/>
</dbReference>
<dbReference type="PROSITE" id="PS50146">
    <property type="entry name" value="DAGK"/>
    <property type="match status" value="1"/>
</dbReference>
<dbReference type="Proteomes" id="UP000283993">
    <property type="component" value="Unassembled WGS sequence"/>
</dbReference>
<organism evidence="2 3">
    <name type="scientific">Salinisphaera orenii MK-B5</name>
    <dbReference type="NCBI Taxonomy" id="856730"/>
    <lineage>
        <taxon>Bacteria</taxon>
        <taxon>Pseudomonadati</taxon>
        <taxon>Pseudomonadota</taxon>
        <taxon>Gammaproteobacteria</taxon>
        <taxon>Salinisphaerales</taxon>
        <taxon>Salinisphaeraceae</taxon>
        <taxon>Salinisphaera</taxon>
    </lineage>
</organism>
<dbReference type="Gene3D" id="3.40.50.10330">
    <property type="entry name" value="Probable inorganic polyphosphate/atp-NAD kinase, domain 1"/>
    <property type="match status" value="1"/>
</dbReference>
<proteinExistence type="predicted"/>
<keyword evidence="2" id="KW-0418">Kinase</keyword>
<sequence>MIVLRALLLINRESRQGEANAQAALDVLGDLDVDVVLGRFEQPDDAPAEIDAHAAEVDVIVLGGGDGTINLASAAVMRAGRPMAVLPLGTANDFARTLLIPTVLEAACRNVVEGVSHRVDLGQCNDVYFVNVASIGLAVRACEYRSDAAKKWFGSFGYASNVFSAYRDTEPFDAEIRRGDEVHRLRSIQIAIGNGRYFGGGLAVSSDAALDDGRLDLYSLEPASFGQLVGMLPSLVRGPDKYVQGVQMFEGTTFHVDTGRPMPINTDGELLTETPATFRVLPRALEVKVPREYIERYGRDDAA</sequence>
<dbReference type="Pfam" id="PF00781">
    <property type="entry name" value="DAGK_cat"/>
    <property type="match status" value="1"/>
</dbReference>
<feature type="domain" description="DAGKc" evidence="1">
    <location>
        <begin position="1"/>
        <end position="128"/>
    </location>
</feature>
<dbReference type="InterPro" id="IPR016064">
    <property type="entry name" value="NAD/diacylglycerol_kinase_sf"/>
</dbReference>
<dbReference type="RefSeq" id="WP_185015635.1">
    <property type="nucleotide sequence ID" value="NZ_AYKH01000019.1"/>
</dbReference>
<reference evidence="2 3" key="1">
    <citation type="submission" date="2013-10" db="EMBL/GenBank/DDBJ databases">
        <title>Salinisphaera orenii MK-B5 Genome Sequencing.</title>
        <authorList>
            <person name="Lai Q."/>
            <person name="Li C."/>
            <person name="Shao Z."/>
        </authorList>
    </citation>
    <scope>NUCLEOTIDE SEQUENCE [LARGE SCALE GENOMIC DNA]</scope>
    <source>
        <strain evidence="2 3">MK-B5</strain>
    </source>
</reference>
<dbReference type="PANTHER" id="PTHR30492:SF0">
    <property type="entry name" value="METHYLGLYOXAL SYNTHASE"/>
    <property type="match status" value="1"/>
</dbReference>
<comment type="caution">
    <text evidence="2">The sequence shown here is derived from an EMBL/GenBank/DDBJ whole genome shotgun (WGS) entry which is preliminary data.</text>
</comment>